<keyword evidence="10" id="KW-1185">Reference proteome</keyword>
<dbReference type="EMBL" id="JAOPHQ010000060">
    <property type="protein sequence ID" value="KAK0155943.1"/>
    <property type="molecule type" value="Genomic_DNA"/>
</dbReference>
<dbReference type="Pfam" id="PF13613">
    <property type="entry name" value="HTH_Tnp_4"/>
    <property type="match status" value="1"/>
</dbReference>
<dbReference type="InterPro" id="IPR027806">
    <property type="entry name" value="HARBI1_dom"/>
</dbReference>
<feature type="region of interest" description="Disordered" evidence="7">
    <location>
        <begin position="179"/>
        <end position="198"/>
    </location>
</feature>
<sequence>MLPQKEREGKRRGLWLQAIRRGNPDGKLWDPASKFVYVCGKHFVTGYHVKNSEHPDYVPSIFPNRRILTDGTVKLRRFQNARKREFEKIGKRRKSEAPPEDPPTSAPVEAPTPDPPNPESSVPTPDPPNPESIVPTPDPPNPESCVPTPVSSEEAVARPLSHSEHVAVAFEVAHLRRERDEARQERDEARRGQAAAQANWSKDRLSANAIRGSDTACRAMTGLSWVVFDTLHKYLVQFINTSRKTVRLSTEDQLFLCLLKIRQNPSFALLSQVLDKPKSTVCYIFHRWLDLLYAKIGFLIHWPDRECISQAIPPVMRAKFPRLTSIIDCFEIRIEHPKALKARAKSYSNYKKWTTAKYLISCSPAGSITYLSKAWGGRASDVKIVRESGFLSPMYHLRGDQILADRGFTLKDDFALLGASLLTPAFTKGKKQLPGKDVEESRIKSSVRIHIGKCIYFPQTGKLFDQFET</sequence>
<dbReference type="PANTHER" id="PTHR23080:SF143">
    <property type="entry name" value="SI:DKEY-56D12.4"/>
    <property type="match status" value="1"/>
</dbReference>
<comment type="cofactor">
    <cofactor evidence="1">
        <name>a divalent metal cation</name>
        <dbReference type="ChEBI" id="CHEBI:60240"/>
    </cofactor>
</comment>
<evidence type="ECO:0000256" key="2">
    <source>
        <dbReference type="ARBA" id="ARBA00022723"/>
    </source>
</evidence>
<evidence type="ECO:0000256" key="5">
    <source>
        <dbReference type="ARBA" id="ARBA00023125"/>
    </source>
</evidence>
<dbReference type="GO" id="GO:0008270">
    <property type="term" value="F:zinc ion binding"/>
    <property type="evidence" value="ECO:0007669"/>
    <property type="project" value="UniProtKB-KW"/>
</dbReference>
<evidence type="ECO:0000256" key="6">
    <source>
        <dbReference type="PROSITE-ProRule" id="PRU00309"/>
    </source>
</evidence>
<evidence type="ECO:0000256" key="4">
    <source>
        <dbReference type="ARBA" id="ARBA00022833"/>
    </source>
</evidence>
<evidence type="ECO:0000313" key="10">
    <source>
        <dbReference type="Proteomes" id="UP001174136"/>
    </source>
</evidence>
<dbReference type="Proteomes" id="UP001174136">
    <property type="component" value="Unassembled WGS sequence"/>
</dbReference>
<dbReference type="GO" id="GO:0003677">
    <property type="term" value="F:DNA binding"/>
    <property type="evidence" value="ECO:0007669"/>
    <property type="project" value="UniProtKB-UniRule"/>
</dbReference>
<accession>A0AA47PCU7</accession>
<evidence type="ECO:0000256" key="7">
    <source>
        <dbReference type="SAM" id="MobiDB-lite"/>
    </source>
</evidence>
<feature type="domain" description="THAP-type" evidence="8">
    <location>
        <begin position="1"/>
        <end position="62"/>
    </location>
</feature>
<gene>
    <name evidence="9" type="primary">THAP7</name>
    <name evidence="9" type="ORF">N1851_001523</name>
</gene>
<evidence type="ECO:0000256" key="3">
    <source>
        <dbReference type="ARBA" id="ARBA00022771"/>
    </source>
</evidence>
<comment type="caution">
    <text evidence="9">The sequence shown here is derived from an EMBL/GenBank/DDBJ whole genome shotgun (WGS) entry which is preliminary data.</text>
</comment>
<evidence type="ECO:0000313" key="9">
    <source>
        <dbReference type="EMBL" id="KAK0155943.1"/>
    </source>
</evidence>
<keyword evidence="2" id="KW-0479">Metal-binding</keyword>
<dbReference type="InterPro" id="IPR027805">
    <property type="entry name" value="Transposase_HTH_dom"/>
</dbReference>
<keyword evidence="4" id="KW-0862">Zinc</keyword>
<feature type="region of interest" description="Disordered" evidence="7">
    <location>
        <begin position="84"/>
        <end position="160"/>
    </location>
</feature>
<name>A0AA47PCU7_MERPO</name>
<evidence type="ECO:0000256" key="1">
    <source>
        <dbReference type="ARBA" id="ARBA00001968"/>
    </source>
</evidence>
<reference evidence="9" key="1">
    <citation type="journal article" date="2023" name="Front. Mar. Sci.">
        <title>A new Merluccius polli reference genome to investigate the effects of global change in West African waters.</title>
        <authorList>
            <person name="Mateo J.L."/>
            <person name="Blanco-Fernandez C."/>
            <person name="Garcia-Vazquez E."/>
            <person name="Machado-Schiaffino G."/>
        </authorList>
    </citation>
    <scope>NUCLEOTIDE SEQUENCE</scope>
    <source>
        <strain evidence="9">C29</strain>
        <tissue evidence="9">Fin</tissue>
    </source>
</reference>
<dbReference type="PROSITE" id="PS50950">
    <property type="entry name" value="ZF_THAP"/>
    <property type="match status" value="1"/>
</dbReference>
<evidence type="ECO:0000259" key="8">
    <source>
        <dbReference type="PROSITE" id="PS50950"/>
    </source>
</evidence>
<keyword evidence="5 6" id="KW-0238">DNA-binding</keyword>
<proteinExistence type="predicted"/>
<organism evidence="9 10">
    <name type="scientific">Merluccius polli</name>
    <name type="common">Benguela hake</name>
    <name type="synonym">Merluccius cadenati</name>
    <dbReference type="NCBI Taxonomy" id="89951"/>
    <lineage>
        <taxon>Eukaryota</taxon>
        <taxon>Metazoa</taxon>
        <taxon>Chordata</taxon>
        <taxon>Craniata</taxon>
        <taxon>Vertebrata</taxon>
        <taxon>Euteleostomi</taxon>
        <taxon>Actinopterygii</taxon>
        <taxon>Neopterygii</taxon>
        <taxon>Teleostei</taxon>
        <taxon>Neoteleostei</taxon>
        <taxon>Acanthomorphata</taxon>
        <taxon>Zeiogadaria</taxon>
        <taxon>Gadariae</taxon>
        <taxon>Gadiformes</taxon>
        <taxon>Gadoidei</taxon>
        <taxon>Merlucciidae</taxon>
        <taxon>Merluccius</taxon>
    </lineage>
</organism>
<dbReference type="Pfam" id="PF13359">
    <property type="entry name" value="DDE_Tnp_4"/>
    <property type="match status" value="1"/>
</dbReference>
<feature type="compositionally biased region" description="Pro residues" evidence="7">
    <location>
        <begin position="100"/>
        <end position="142"/>
    </location>
</feature>
<dbReference type="InterPro" id="IPR006612">
    <property type="entry name" value="THAP_Znf"/>
</dbReference>
<dbReference type="AlphaFoldDB" id="A0AA47PCU7"/>
<dbReference type="PANTHER" id="PTHR23080">
    <property type="entry name" value="THAP DOMAIN PROTEIN"/>
    <property type="match status" value="1"/>
</dbReference>
<keyword evidence="3 6" id="KW-0863">Zinc-finger</keyword>
<protein>
    <submittedName>
        <fullName evidence="9">THAP domain-containing protein 7</fullName>
    </submittedName>
</protein>
<feature type="compositionally biased region" description="Basic and acidic residues" evidence="7">
    <location>
        <begin position="179"/>
        <end position="191"/>
    </location>
</feature>